<dbReference type="InterPro" id="IPR000160">
    <property type="entry name" value="GGDEF_dom"/>
</dbReference>
<feature type="transmembrane region" description="Helical" evidence="1">
    <location>
        <begin position="121"/>
        <end position="140"/>
    </location>
</feature>
<dbReference type="InterPro" id="IPR029787">
    <property type="entry name" value="Nucleotide_cyclase"/>
</dbReference>
<dbReference type="Gene3D" id="3.30.70.270">
    <property type="match status" value="1"/>
</dbReference>
<feature type="transmembrane region" description="Helical" evidence="1">
    <location>
        <begin position="15"/>
        <end position="37"/>
    </location>
</feature>
<feature type="transmembrane region" description="Helical" evidence="1">
    <location>
        <begin position="98"/>
        <end position="114"/>
    </location>
</feature>
<dbReference type="FunFam" id="3.30.70.270:FF:000001">
    <property type="entry name" value="Diguanylate cyclase domain protein"/>
    <property type="match status" value="1"/>
</dbReference>
<keyword evidence="1" id="KW-1133">Transmembrane helix</keyword>
<dbReference type="SMART" id="SM00267">
    <property type="entry name" value="GGDEF"/>
    <property type="match status" value="1"/>
</dbReference>
<gene>
    <name evidence="3" type="ORF">DFR79_12629</name>
</gene>
<sequence>MQSRDRTGENLENRIFKIILFFGIIISIVNIIVNYLVGFSWDINSKWILLAVLSAGILYSIKKDLFDFFQLKLSYYLFLIFIFLPFAWFQSGGSNNNSLSYIFLILISLTFLFKKSKPRSLLLLSLIAVFMILFSLEYFYPEIMVAHSQQTQFYDKLIQTPLVLTASYLLLLQFANAYNQEKSKLGLSTKKLQLANQKLQKLANRDSLTQKFNRRAFDQEIKNIFKDQLHFKKDITLILFDIDNFKEINDNYGHDIGDQVLIELADELERTMPPDTLISRWGGDEFAIICYKSEIETQKYLDDYYRNVENLSENLNIPITVSAGLSRLKQDDQLQELFKRVDDILYKSKEEGKARYTVA</sequence>
<evidence type="ECO:0000313" key="4">
    <source>
        <dbReference type="Proteomes" id="UP000295064"/>
    </source>
</evidence>
<feature type="transmembrane region" description="Helical" evidence="1">
    <location>
        <begin position="160"/>
        <end position="178"/>
    </location>
</feature>
<proteinExistence type="predicted"/>
<dbReference type="NCBIfam" id="TIGR00254">
    <property type="entry name" value="GGDEF"/>
    <property type="match status" value="1"/>
</dbReference>
<evidence type="ECO:0000313" key="3">
    <source>
        <dbReference type="EMBL" id="TDO83371.1"/>
    </source>
</evidence>
<keyword evidence="1" id="KW-0812">Transmembrane</keyword>
<dbReference type="EMBL" id="SNWX01000026">
    <property type="protein sequence ID" value="TDO83371.1"/>
    <property type="molecule type" value="Genomic_DNA"/>
</dbReference>
<reference evidence="3 4" key="1">
    <citation type="submission" date="2019-03" db="EMBL/GenBank/DDBJ databases">
        <title>Subsurface microbial communities from deep shales in Ohio and West Virginia, USA.</title>
        <authorList>
            <person name="Wrighton K."/>
        </authorList>
    </citation>
    <scope>NUCLEOTIDE SEQUENCE [LARGE SCALE GENOMIC DNA]</scope>
    <source>
        <strain evidence="3 4">MA284_T2</strain>
    </source>
</reference>
<name>A0A4R6LKA7_9FIRM</name>
<dbReference type="CDD" id="cd01949">
    <property type="entry name" value="GGDEF"/>
    <property type="match status" value="1"/>
</dbReference>
<feature type="domain" description="GGDEF" evidence="2">
    <location>
        <begin position="233"/>
        <end position="359"/>
    </location>
</feature>
<protein>
    <submittedName>
        <fullName evidence="3">Diguanylate cyclase (GGDEF)-like protein</fullName>
    </submittedName>
</protein>
<dbReference type="SUPFAM" id="SSF55073">
    <property type="entry name" value="Nucleotide cyclase"/>
    <property type="match status" value="1"/>
</dbReference>
<dbReference type="GO" id="GO:0005886">
    <property type="term" value="C:plasma membrane"/>
    <property type="evidence" value="ECO:0007669"/>
    <property type="project" value="TreeGrafter"/>
</dbReference>
<dbReference type="RefSeq" id="WP_133515861.1">
    <property type="nucleotide sequence ID" value="NZ_SNWX01000026.1"/>
</dbReference>
<dbReference type="Pfam" id="PF00990">
    <property type="entry name" value="GGDEF"/>
    <property type="match status" value="1"/>
</dbReference>
<comment type="caution">
    <text evidence="3">The sequence shown here is derived from an EMBL/GenBank/DDBJ whole genome shotgun (WGS) entry which is preliminary data.</text>
</comment>
<dbReference type="OrthoDB" id="9805474at2"/>
<dbReference type="Proteomes" id="UP000295064">
    <property type="component" value="Unassembled WGS sequence"/>
</dbReference>
<dbReference type="AlphaFoldDB" id="A0A4R6LKA7"/>
<dbReference type="InterPro" id="IPR043128">
    <property type="entry name" value="Rev_trsase/Diguanyl_cyclase"/>
</dbReference>
<dbReference type="PROSITE" id="PS50887">
    <property type="entry name" value="GGDEF"/>
    <property type="match status" value="1"/>
</dbReference>
<feature type="transmembrane region" description="Helical" evidence="1">
    <location>
        <begin position="73"/>
        <end position="92"/>
    </location>
</feature>
<feature type="transmembrane region" description="Helical" evidence="1">
    <location>
        <begin position="43"/>
        <end position="61"/>
    </location>
</feature>
<evidence type="ECO:0000256" key="1">
    <source>
        <dbReference type="SAM" id="Phobius"/>
    </source>
</evidence>
<evidence type="ECO:0000259" key="2">
    <source>
        <dbReference type="PROSITE" id="PS50887"/>
    </source>
</evidence>
<keyword evidence="1" id="KW-0472">Membrane</keyword>
<dbReference type="PANTHER" id="PTHR45138:SF9">
    <property type="entry name" value="DIGUANYLATE CYCLASE DGCM-RELATED"/>
    <property type="match status" value="1"/>
</dbReference>
<dbReference type="GO" id="GO:0043709">
    <property type="term" value="P:cell adhesion involved in single-species biofilm formation"/>
    <property type="evidence" value="ECO:0007669"/>
    <property type="project" value="TreeGrafter"/>
</dbReference>
<dbReference type="GO" id="GO:0052621">
    <property type="term" value="F:diguanylate cyclase activity"/>
    <property type="evidence" value="ECO:0007669"/>
    <property type="project" value="TreeGrafter"/>
</dbReference>
<dbReference type="InterPro" id="IPR050469">
    <property type="entry name" value="Diguanylate_Cyclase"/>
</dbReference>
<dbReference type="PANTHER" id="PTHR45138">
    <property type="entry name" value="REGULATORY COMPONENTS OF SENSORY TRANSDUCTION SYSTEM"/>
    <property type="match status" value="1"/>
</dbReference>
<accession>A0A4R6LKA7</accession>
<organism evidence="3 4">
    <name type="scientific">Halanaerobium saccharolyticum</name>
    <dbReference type="NCBI Taxonomy" id="43595"/>
    <lineage>
        <taxon>Bacteria</taxon>
        <taxon>Bacillati</taxon>
        <taxon>Bacillota</taxon>
        <taxon>Clostridia</taxon>
        <taxon>Halanaerobiales</taxon>
        <taxon>Halanaerobiaceae</taxon>
        <taxon>Halanaerobium</taxon>
    </lineage>
</organism>
<dbReference type="GO" id="GO:1902201">
    <property type="term" value="P:negative regulation of bacterial-type flagellum-dependent cell motility"/>
    <property type="evidence" value="ECO:0007669"/>
    <property type="project" value="TreeGrafter"/>
</dbReference>